<protein>
    <submittedName>
        <fullName evidence="1">Uncharacterized protein</fullName>
    </submittedName>
</protein>
<gene>
    <name evidence="1" type="ORF">BCR34DRAFT_253746</name>
</gene>
<evidence type="ECO:0000313" key="1">
    <source>
        <dbReference type="EMBL" id="ORX92567.1"/>
    </source>
</evidence>
<reference evidence="1 2" key="1">
    <citation type="submission" date="2016-07" db="EMBL/GenBank/DDBJ databases">
        <title>Pervasive Adenine N6-methylation of Active Genes in Fungi.</title>
        <authorList>
            <consortium name="DOE Joint Genome Institute"/>
            <person name="Mondo S.J."/>
            <person name="Dannebaum R.O."/>
            <person name="Kuo R.C."/>
            <person name="Labutti K."/>
            <person name="Haridas S."/>
            <person name="Kuo A."/>
            <person name="Salamov A."/>
            <person name="Ahrendt S.R."/>
            <person name="Lipzen A."/>
            <person name="Sullivan W."/>
            <person name="Andreopoulos W.B."/>
            <person name="Clum A."/>
            <person name="Lindquist E."/>
            <person name="Daum C."/>
            <person name="Ramamoorthy G.K."/>
            <person name="Gryganskyi A."/>
            <person name="Culley D."/>
            <person name="Magnuson J.K."/>
            <person name="James T.Y."/>
            <person name="O'Malley M.A."/>
            <person name="Stajich J.E."/>
            <person name="Spatafora J.W."/>
            <person name="Visel A."/>
            <person name="Grigoriev I.V."/>
        </authorList>
    </citation>
    <scope>NUCLEOTIDE SEQUENCE [LARGE SCALE GENOMIC DNA]</scope>
    <source>
        <strain evidence="1 2">CBS 115471</strain>
    </source>
</reference>
<dbReference type="Proteomes" id="UP000193144">
    <property type="component" value="Unassembled WGS sequence"/>
</dbReference>
<sequence>MTSKLDILQPRIAATVNDLRSQGLTSRHRILLTKRLKILWGESSGKKSTRWRIKTARQAFSEVQAKSPHLFLVLVLLVTATECGQRAFCDEVITALVKLECYEPYQFSLSADDKDFLERTAKQQGFVEASTFKALMRALIPDGWLSIHYERIN</sequence>
<keyword evidence="2" id="KW-1185">Reference proteome</keyword>
<dbReference type="STRING" id="1231657.A0A1Y1Y3I8"/>
<dbReference type="EMBL" id="MCFA01000383">
    <property type="protein sequence ID" value="ORX92567.1"/>
    <property type="molecule type" value="Genomic_DNA"/>
</dbReference>
<evidence type="ECO:0000313" key="2">
    <source>
        <dbReference type="Proteomes" id="UP000193144"/>
    </source>
</evidence>
<name>A0A1Y1Y3I8_9PLEO</name>
<proteinExistence type="predicted"/>
<comment type="caution">
    <text evidence="1">The sequence shown here is derived from an EMBL/GenBank/DDBJ whole genome shotgun (WGS) entry which is preliminary data.</text>
</comment>
<organism evidence="1 2">
    <name type="scientific">Clohesyomyces aquaticus</name>
    <dbReference type="NCBI Taxonomy" id="1231657"/>
    <lineage>
        <taxon>Eukaryota</taxon>
        <taxon>Fungi</taxon>
        <taxon>Dikarya</taxon>
        <taxon>Ascomycota</taxon>
        <taxon>Pezizomycotina</taxon>
        <taxon>Dothideomycetes</taxon>
        <taxon>Pleosporomycetidae</taxon>
        <taxon>Pleosporales</taxon>
        <taxon>Lindgomycetaceae</taxon>
        <taxon>Clohesyomyces</taxon>
    </lineage>
</organism>
<dbReference type="AlphaFoldDB" id="A0A1Y1Y3I8"/>
<accession>A0A1Y1Y3I8</accession>